<dbReference type="AlphaFoldDB" id="H1HPH8"/>
<feature type="domain" description="Peptidase M16 N-terminal" evidence="7">
    <location>
        <begin position="54"/>
        <end position="185"/>
    </location>
</feature>
<dbReference type="GO" id="GO:0006508">
    <property type="term" value="P:proteolysis"/>
    <property type="evidence" value="ECO:0007669"/>
    <property type="project" value="UniProtKB-KW"/>
</dbReference>
<accession>H1HPH8</accession>
<keyword evidence="5" id="KW-0482">Metalloprotease</keyword>
<dbReference type="Pfam" id="PF00675">
    <property type="entry name" value="Peptidase_M16"/>
    <property type="match status" value="1"/>
</dbReference>
<comment type="similarity">
    <text evidence="1">Belongs to the peptidase M16 family.</text>
</comment>
<keyword evidence="10" id="KW-1185">Reference proteome</keyword>
<dbReference type="HOGENOM" id="CLU_008156_0_0_10"/>
<dbReference type="RefSeq" id="WP_008566120.1">
    <property type="nucleotide sequence ID" value="NZ_JH594508.1"/>
</dbReference>
<feature type="domain" description="Peptidase M16 C-terminal" evidence="8">
    <location>
        <begin position="702"/>
        <end position="880"/>
    </location>
</feature>
<organism evidence="9 10">
    <name type="scientific">Segatella maculosa OT 289</name>
    <dbReference type="NCBI Taxonomy" id="999422"/>
    <lineage>
        <taxon>Bacteria</taxon>
        <taxon>Pseudomonadati</taxon>
        <taxon>Bacteroidota</taxon>
        <taxon>Bacteroidia</taxon>
        <taxon>Bacteroidales</taxon>
        <taxon>Prevotellaceae</taxon>
        <taxon>Segatella</taxon>
    </lineage>
</organism>
<dbReference type="EMBL" id="AGEK01000036">
    <property type="protein sequence ID" value="EHO67775.1"/>
    <property type="molecule type" value="Genomic_DNA"/>
</dbReference>
<dbReference type="GO" id="GO:0046872">
    <property type="term" value="F:metal ion binding"/>
    <property type="evidence" value="ECO:0007669"/>
    <property type="project" value="InterPro"/>
</dbReference>
<name>H1HPH8_9BACT</name>
<dbReference type="PANTHER" id="PTHR43690:SF17">
    <property type="entry name" value="PROTEIN YHJJ"/>
    <property type="match status" value="1"/>
</dbReference>
<evidence type="ECO:0000259" key="8">
    <source>
        <dbReference type="Pfam" id="PF05193"/>
    </source>
</evidence>
<dbReference type="InterPro" id="IPR011765">
    <property type="entry name" value="Pept_M16_N"/>
</dbReference>
<evidence type="ECO:0000313" key="9">
    <source>
        <dbReference type="EMBL" id="EHO67775.1"/>
    </source>
</evidence>
<dbReference type="GO" id="GO:0008237">
    <property type="term" value="F:metallopeptidase activity"/>
    <property type="evidence" value="ECO:0007669"/>
    <property type="project" value="UniProtKB-KW"/>
</dbReference>
<feature type="chain" id="PRO_5003550018" description="Peptidase M16 inactive domain-containing protein" evidence="6">
    <location>
        <begin position="27"/>
        <end position="951"/>
    </location>
</feature>
<protein>
    <recommendedName>
        <fullName evidence="11">Peptidase M16 inactive domain-containing protein</fullName>
    </recommendedName>
</protein>
<evidence type="ECO:0000259" key="7">
    <source>
        <dbReference type="Pfam" id="PF00675"/>
    </source>
</evidence>
<keyword evidence="4" id="KW-0862">Zinc</keyword>
<evidence type="ECO:0000256" key="2">
    <source>
        <dbReference type="ARBA" id="ARBA00022670"/>
    </source>
</evidence>
<keyword evidence="6" id="KW-0732">Signal</keyword>
<dbReference type="SUPFAM" id="SSF63411">
    <property type="entry name" value="LuxS/MPP-like metallohydrolase"/>
    <property type="match status" value="3"/>
</dbReference>
<keyword evidence="3" id="KW-0378">Hydrolase</keyword>
<dbReference type="InterPro" id="IPR007863">
    <property type="entry name" value="Peptidase_M16_C"/>
</dbReference>
<dbReference type="Proteomes" id="UP000003167">
    <property type="component" value="Unassembled WGS sequence"/>
</dbReference>
<keyword evidence="2" id="KW-0645">Protease</keyword>
<evidence type="ECO:0000313" key="10">
    <source>
        <dbReference type="Proteomes" id="UP000003167"/>
    </source>
</evidence>
<proteinExistence type="inferred from homology"/>
<dbReference type="PATRIC" id="fig|999422.3.peg.2179"/>
<evidence type="ECO:0000256" key="6">
    <source>
        <dbReference type="SAM" id="SignalP"/>
    </source>
</evidence>
<evidence type="ECO:0008006" key="11">
    <source>
        <dbReference type="Google" id="ProtNLM"/>
    </source>
</evidence>
<evidence type="ECO:0000256" key="4">
    <source>
        <dbReference type="ARBA" id="ARBA00022833"/>
    </source>
</evidence>
<dbReference type="Pfam" id="PF05193">
    <property type="entry name" value="Peptidase_M16_C"/>
    <property type="match status" value="2"/>
</dbReference>
<dbReference type="Gene3D" id="3.30.830.10">
    <property type="entry name" value="Metalloenzyme, LuxS/M16 peptidase-like"/>
    <property type="match status" value="3"/>
</dbReference>
<feature type="signal peptide" evidence="6">
    <location>
        <begin position="1"/>
        <end position="26"/>
    </location>
</feature>
<dbReference type="InterPro" id="IPR050626">
    <property type="entry name" value="Peptidase_M16"/>
</dbReference>
<dbReference type="STRING" id="999422.HMPREF9944_02072"/>
<sequence length="951" mass="108195">MKNIFIQYTLLLSFMFGLLSSGHALAQSSRSGCSLISLPKGSVEGRLSNGLRYIILPNALPRHSVEVRMVMNVGSLQEEDDQRGSAHFLEHCAFIGTKHFPKRALVDYFEGQGMKFGRDINAFTGFDRTIYWLSLPYYSDLREVLDTTFLALRDWLCDIDFDNERVKKERGVIVEELRGYQQNDDFYSLKMGHNRYAERIPLGTEQDINSIDGNRLKAFYKRWYVPSHATVLIVGQVSVTEVIEKLSRTLGTIPSDNTGKSLTKFPMCYAKGASWMEIEDSVRHEDKLELIIPHTTCVRRTLQDAVEKQRRRMLVQCLSERFAADSIRCNVSDDWYLADNDHFVLSFRGTSTADLEHQLSAASAECHRLLRFGVPHDELQQLIGTRLVHLIPDTTQHLSANICDDFVDYITAGDRTLWKPDEVEWVRQQVAMTTGKQLQQVMKGLLKHLSRNRLYAYTYVNNSSETARLTAERADYAWRIGEKRPLTPYVFRMKEQLSEPRFIVPLCLAQPAVFTPDSIESRQKWADLGAEEVVLKNGLRLILRPTIDEDSTISLVAIGRGGTADLSLPMQLKLHDAVGYVDMGGLSKVQNDTLLSVMTQDELSMTVGVDAFWHQLLASAPAGKSTELFNLVYQKMCSPGINRKDFEETVTAEIENLGKETILDKLLAHDTDRLMASTIDSLVGNSVDNSRRHLTKSVLGTLDIDTLTTYYKRLFADPSRLTVILTGNFPIADVLPKAVATFAQMNVQPSPLPLNNTPFHIGKEMVKKGFEGGNDHQTLVNYIFVGNYTPSLQNSLCMKLIRDVLQDRVLKVLRERENLVYSPYVDLYYNGIPQQKYHFMITVSMKDENLQRVERLLKDIIAQLKASPISTSELGKMKRSFLVTKEKILNDKAPTEWKTALMTLVKNGESLCDFDRYAACLNDITPEKLQKMINEMIVWSQRYVVYKTQMK</sequence>
<dbReference type="PANTHER" id="PTHR43690">
    <property type="entry name" value="NARDILYSIN"/>
    <property type="match status" value="1"/>
</dbReference>
<feature type="domain" description="Peptidase M16 C-terminal" evidence="8">
    <location>
        <begin position="211"/>
        <end position="262"/>
    </location>
</feature>
<evidence type="ECO:0000256" key="3">
    <source>
        <dbReference type="ARBA" id="ARBA00022801"/>
    </source>
</evidence>
<evidence type="ECO:0000256" key="5">
    <source>
        <dbReference type="ARBA" id="ARBA00023049"/>
    </source>
</evidence>
<comment type="caution">
    <text evidence="9">The sequence shown here is derived from an EMBL/GenBank/DDBJ whole genome shotgun (WGS) entry which is preliminary data.</text>
</comment>
<dbReference type="InterPro" id="IPR011249">
    <property type="entry name" value="Metalloenz_LuxS/M16"/>
</dbReference>
<gene>
    <name evidence="9" type="ORF">HMPREF9944_02072</name>
</gene>
<reference evidence="9 10" key="1">
    <citation type="submission" date="2011-12" db="EMBL/GenBank/DDBJ databases">
        <title>The Genome Sequence of Prevotella maculosa OT 289.</title>
        <authorList>
            <consortium name="The Broad Institute Genome Sequencing Platform"/>
            <person name="Earl A."/>
            <person name="Ward D."/>
            <person name="Feldgarden M."/>
            <person name="Gevers D."/>
            <person name="Izard J."/>
            <person name="Blanton J.M."/>
            <person name="Mathney J."/>
            <person name="Tanner A.C."/>
            <person name="Dewhirst F.E."/>
            <person name="Young S.K."/>
            <person name="Zeng Q."/>
            <person name="Gargeya S."/>
            <person name="Fitzgerald M."/>
            <person name="Haas B."/>
            <person name="Abouelleil A."/>
            <person name="Alvarado L."/>
            <person name="Arachchi H.M."/>
            <person name="Berlin A."/>
            <person name="Chapman S.B."/>
            <person name="Gearin G."/>
            <person name="Goldberg J."/>
            <person name="Griggs A."/>
            <person name="Gujja S."/>
            <person name="Hansen M."/>
            <person name="Heiman D."/>
            <person name="Howarth C."/>
            <person name="Larimer J."/>
            <person name="Lui A."/>
            <person name="MacDonald P.J.P."/>
            <person name="McCowen C."/>
            <person name="Montmayeur A."/>
            <person name="Murphy C."/>
            <person name="Neiman D."/>
            <person name="Pearson M."/>
            <person name="Priest M."/>
            <person name="Roberts A."/>
            <person name="Saif S."/>
            <person name="Shea T."/>
            <person name="Sisk P."/>
            <person name="Stolte C."/>
            <person name="Sykes S."/>
            <person name="Wortman J."/>
            <person name="Nusbaum C."/>
            <person name="Birren B."/>
        </authorList>
    </citation>
    <scope>NUCLEOTIDE SEQUENCE [LARGE SCALE GENOMIC DNA]</scope>
    <source>
        <strain evidence="9 10">OT 289</strain>
    </source>
</reference>
<evidence type="ECO:0000256" key="1">
    <source>
        <dbReference type="ARBA" id="ARBA00007261"/>
    </source>
</evidence>
<dbReference type="OrthoDB" id="9811314at2"/>